<proteinExistence type="predicted"/>
<sequence length="123" mass="14751">MISHKDYNYTFNENACEKCGGKCCTGDSGYIYASSEELDNIAKFLNLNFEDFQKNYLIKVGFKFSLKEVRYKDGYRCIFFDTIHKKCLIYKYRPKQCKTFPFWEYFKTHKEELKKECVGVCFH</sequence>
<evidence type="ECO:0008006" key="3">
    <source>
        <dbReference type="Google" id="ProtNLM"/>
    </source>
</evidence>
<dbReference type="GeneID" id="74431686"/>
<accession>A0A0A8H1C5</accession>
<dbReference type="EMBL" id="CP007770">
    <property type="protein sequence ID" value="AJC87856.1"/>
    <property type="molecule type" value="Genomic_DNA"/>
</dbReference>
<dbReference type="PANTHER" id="PTHR35866:SF1">
    <property type="entry name" value="YKGJ FAMILY CYSTEINE CLUSTER PROTEIN"/>
    <property type="match status" value="1"/>
</dbReference>
<dbReference type="AlphaFoldDB" id="A0A0A8H1C5"/>
<dbReference type="Pfam" id="PF03692">
    <property type="entry name" value="CxxCxxCC"/>
    <property type="match status" value="1"/>
</dbReference>
<dbReference type="Proteomes" id="UP000031163">
    <property type="component" value="Chromosome"/>
</dbReference>
<dbReference type="HOGENOM" id="CLU_125010_1_0_7"/>
<gene>
    <name evidence="1" type="ORF">CINS_0892</name>
</gene>
<dbReference type="RefSeq" id="WP_039650203.1">
    <property type="nucleotide sequence ID" value="NZ_CP007770.1"/>
</dbReference>
<dbReference type="PANTHER" id="PTHR35866">
    <property type="entry name" value="PUTATIVE-RELATED"/>
    <property type="match status" value="1"/>
</dbReference>
<protein>
    <recommendedName>
        <fullName evidence="3">YkgJ family cysteine cluster protein</fullName>
    </recommendedName>
</protein>
<name>A0A0A8H1C5_9BACT</name>
<evidence type="ECO:0000313" key="1">
    <source>
        <dbReference type="EMBL" id="AJC87856.1"/>
    </source>
</evidence>
<dbReference type="STRING" id="1031564.CINS_0892"/>
<dbReference type="KEGG" id="cis:CINS_0892"/>
<reference evidence="1 2" key="1">
    <citation type="journal article" date="2014" name="Genome Biol. Evol.">
        <title>Comparative Genomics of the Campylobacter lari Group.</title>
        <authorList>
            <person name="Miller W.G."/>
            <person name="Yee E."/>
            <person name="Chapman M.H."/>
            <person name="Smith T.P."/>
            <person name="Bono J.L."/>
            <person name="Huynh S."/>
            <person name="Parker C.T."/>
            <person name="Vandamme P."/>
            <person name="Luong K."/>
            <person name="Korlach J."/>
        </authorList>
    </citation>
    <scope>NUCLEOTIDE SEQUENCE [LARGE SCALE GENOMIC DNA]</scope>
    <source>
        <strain evidence="1 2">NCTC 12927</strain>
    </source>
</reference>
<evidence type="ECO:0000313" key="2">
    <source>
        <dbReference type="Proteomes" id="UP000031163"/>
    </source>
</evidence>
<dbReference type="InterPro" id="IPR005358">
    <property type="entry name" value="Puta_zinc/iron-chelating_dom"/>
</dbReference>
<organism evidence="1 2">
    <name type="scientific">Campylobacter insulaenigrae NCTC 12927</name>
    <dbReference type="NCBI Taxonomy" id="1031564"/>
    <lineage>
        <taxon>Bacteria</taxon>
        <taxon>Pseudomonadati</taxon>
        <taxon>Campylobacterota</taxon>
        <taxon>Epsilonproteobacteria</taxon>
        <taxon>Campylobacterales</taxon>
        <taxon>Campylobacteraceae</taxon>
        <taxon>Campylobacter</taxon>
    </lineage>
</organism>